<dbReference type="Proteomes" id="UP000477980">
    <property type="component" value="Unassembled WGS sequence"/>
</dbReference>
<sequence length="115" mass="13416">MYKDVYIGLAHDKAFDFDKEGNWNGYMPTLLYGKNVPYEYLEGGNVIYWDLVDNPLCKQLDWGSWGLKRTAKDMVLFLEQYKDNKYAKYLIGNIKVDFIDNGLEDVELVLEAVET</sequence>
<dbReference type="Proteomes" id="UP000283672">
    <property type="component" value="Unassembled WGS sequence"/>
</dbReference>
<dbReference type="Proteomes" id="UP001209344">
    <property type="component" value="Unassembled WGS sequence"/>
</dbReference>
<dbReference type="OrthoDB" id="108903at2"/>
<evidence type="ECO:0000313" key="6">
    <source>
        <dbReference type="Proteomes" id="UP000283785"/>
    </source>
</evidence>
<evidence type="ECO:0000313" key="2">
    <source>
        <dbReference type="EMBL" id="MQP15063.1"/>
    </source>
</evidence>
<dbReference type="EMBL" id="QSAG01000001">
    <property type="protein sequence ID" value="RGW45171.1"/>
    <property type="molecule type" value="Genomic_DNA"/>
</dbReference>
<evidence type="ECO:0000313" key="3">
    <source>
        <dbReference type="EMBL" id="RGW45171.1"/>
    </source>
</evidence>
<gene>
    <name evidence="4" type="ORF">DW026_13095</name>
    <name evidence="3" type="ORF">DWV76_01245</name>
    <name evidence="2" type="ORF">F7D25_11725</name>
    <name evidence="1" type="ORF">ONT16_08215</name>
</gene>
<evidence type="ECO:0000313" key="1">
    <source>
        <dbReference type="EMBL" id="MCW4128237.1"/>
    </source>
</evidence>
<reference evidence="5 6" key="1">
    <citation type="submission" date="2018-08" db="EMBL/GenBank/DDBJ databases">
        <title>A genome reference for cultivated species of the human gut microbiota.</title>
        <authorList>
            <person name="Zou Y."/>
            <person name="Xue W."/>
            <person name="Luo G."/>
        </authorList>
    </citation>
    <scope>NUCLEOTIDE SEQUENCE [LARGE SCALE GENOMIC DNA]</scope>
    <source>
        <strain evidence="3 6">AF12-50</strain>
        <strain evidence="4 5">AF38-11</strain>
    </source>
</reference>
<evidence type="ECO:0000313" key="7">
    <source>
        <dbReference type="Proteomes" id="UP000477980"/>
    </source>
</evidence>
<dbReference type="EMBL" id="JAPDVK010000002">
    <property type="protein sequence ID" value="MCW4128237.1"/>
    <property type="molecule type" value="Genomic_DNA"/>
</dbReference>
<dbReference type="EMBL" id="VZAH01000113">
    <property type="protein sequence ID" value="MQP15063.1"/>
    <property type="molecule type" value="Genomic_DNA"/>
</dbReference>
<accession>A0A415KD95</accession>
<name>A0A415KD95_9BACT</name>
<dbReference type="EMBL" id="QROP01000047">
    <property type="protein sequence ID" value="RHL34266.1"/>
    <property type="molecule type" value="Genomic_DNA"/>
</dbReference>
<dbReference type="Proteomes" id="UP000283785">
    <property type="component" value="Unassembled WGS sequence"/>
</dbReference>
<dbReference type="AlphaFoldDB" id="A0A415KD95"/>
<evidence type="ECO:0000313" key="5">
    <source>
        <dbReference type="Proteomes" id="UP000283672"/>
    </source>
</evidence>
<proteinExistence type="predicted"/>
<reference evidence="2 7" key="2">
    <citation type="submission" date="2019-09" db="EMBL/GenBank/DDBJ databases">
        <title>Distinct polysaccharide growth profiles of human intestinal Prevotella copri isolates.</title>
        <authorList>
            <person name="Fehlner-Peach H."/>
            <person name="Magnabosco C."/>
            <person name="Raghavan V."/>
            <person name="Scher J.U."/>
            <person name="Tett A."/>
            <person name="Cox L.M."/>
            <person name="Gottsegen C."/>
            <person name="Watters A."/>
            <person name="Wiltshire- Gordon J.D."/>
            <person name="Segata N."/>
            <person name="Bonneau R."/>
            <person name="Littman D.R."/>
        </authorList>
    </citation>
    <scope>NUCLEOTIDE SEQUENCE [LARGE SCALE GENOMIC DNA]</scope>
    <source>
        <strain evidence="7">iAA917</strain>
        <strain evidence="2">IAA917</strain>
    </source>
</reference>
<dbReference type="RefSeq" id="WP_118063239.1">
    <property type="nucleotide sequence ID" value="NZ_DAWCWE010000015.1"/>
</dbReference>
<comment type="caution">
    <text evidence="2">The sequence shown here is derived from an EMBL/GenBank/DDBJ whole genome shotgun (WGS) entry which is preliminary data.</text>
</comment>
<reference evidence="1" key="3">
    <citation type="submission" date="2022-11" db="EMBL/GenBank/DDBJ databases">
        <title>Genomic repertoires linked with pathogenic potency of arthritogenic Prevotella copri isolated from the gut of rheumatoid arthritis patients.</title>
        <authorList>
            <person name="Nii T."/>
            <person name="Maeda Y."/>
            <person name="Motooka D."/>
            <person name="Naito M."/>
            <person name="Matsumoto Y."/>
            <person name="Ogawa T."/>
            <person name="Oguro-Igashira E."/>
            <person name="Kishikawa T."/>
            <person name="Yamashita M."/>
            <person name="Koizumi S."/>
            <person name="Kurakawa T."/>
            <person name="Okumura R."/>
            <person name="Kayama H."/>
            <person name="Murakami M."/>
            <person name="Sakaguchi T."/>
            <person name="Das B."/>
            <person name="Nakamura S."/>
            <person name="Okada Y."/>
            <person name="Kumanogoh A."/>
            <person name="Takeda K."/>
        </authorList>
    </citation>
    <scope>NUCLEOTIDE SEQUENCE</scope>
    <source>
        <strain evidence="1">F3-75</strain>
    </source>
</reference>
<evidence type="ECO:0000313" key="4">
    <source>
        <dbReference type="EMBL" id="RHL34266.1"/>
    </source>
</evidence>
<organism evidence="2 7">
    <name type="scientific">Segatella copri</name>
    <dbReference type="NCBI Taxonomy" id="165179"/>
    <lineage>
        <taxon>Bacteria</taxon>
        <taxon>Pseudomonadati</taxon>
        <taxon>Bacteroidota</taxon>
        <taxon>Bacteroidia</taxon>
        <taxon>Bacteroidales</taxon>
        <taxon>Prevotellaceae</taxon>
        <taxon>Segatella</taxon>
    </lineage>
</organism>
<protein>
    <submittedName>
        <fullName evidence="2">Uncharacterized protein</fullName>
    </submittedName>
</protein>